<feature type="domain" description="Major facilitator superfamily (MFS) profile" evidence="8">
    <location>
        <begin position="106"/>
        <end position="576"/>
    </location>
</feature>
<reference evidence="9 10" key="1">
    <citation type="journal article" date="2025" name="Microbiol. Resour. Announc.">
        <title>Draft genome sequences for Neonectria magnoliae and Neonectria punicea, canker pathogens of Liriodendron tulipifera and Acer saccharum in West Virginia.</title>
        <authorList>
            <person name="Petronek H.M."/>
            <person name="Kasson M.T."/>
            <person name="Metheny A.M."/>
            <person name="Stauder C.M."/>
            <person name="Lovett B."/>
            <person name="Lynch S.C."/>
            <person name="Garnas J.R."/>
            <person name="Kasson L.R."/>
            <person name="Stajich J.E."/>
        </authorList>
    </citation>
    <scope>NUCLEOTIDE SEQUENCE [LARGE SCALE GENOMIC DNA]</scope>
    <source>
        <strain evidence="9 10">NRRL 64653</strain>
    </source>
</reference>
<dbReference type="Pfam" id="PF00083">
    <property type="entry name" value="Sugar_tr"/>
    <property type="match status" value="1"/>
</dbReference>
<evidence type="ECO:0000256" key="5">
    <source>
        <dbReference type="ARBA" id="ARBA00022989"/>
    </source>
</evidence>
<feature type="transmembrane region" description="Helical" evidence="7">
    <location>
        <begin position="484"/>
        <end position="510"/>
    </location>
</feature>
<dbReference type="PANTHER" id="PTHR48020:SF4">
    <property type="entry name" value="SYMPORT, PUTATIVE (AFU_ORTHOLOGUE AFUA_3G11790)-RELATED"/>
    <property type="match status" value="1"/>
</dbReference>
<name>A0ABR1GHG4_9HYPO</name>
<comment type="similarity">
    <text evidence="2">Belongs to the major facilitator superfamily. Sugar transporter (TC 2.A.1.1) family.</text>
</comment>
<feature type="transmembrane region" description="Helical" evidence="7">
    <location>
        <begin position="248"/>
        <end position="270"/>
    </location>
</feature>
<feature type="transmembrane region" description="Helical" evidence="7">
    <location>
        <begin position="457"/>
        <end position="478"/>
    </location>
</feature>
<protein>
    <recommendedName>
        <fullName evidence="8">Major facilitator superfamily (MFS) profile domain-containing protein</fullName>
    </recommendedName>
</protein>
<keyword evidence="4 7" id="KW-0812">Transmembrane</keyword>
<evidence type="ECO:0000256" key="2">
    <source>
        <dbReference type="ARBA" id="ARBA00010992"/>
    </source>
</evidence>
<dbReference type="PROSITE" id="PS00217">
    <property type="entry name" value="SUGAR_TRANSPORT_2"/>
    <property type="match status" value="1"/>
</dbReference>
<organism evidence="9 10">
    <name type="scientific">Neonectria punicea</name>
    <dbReference type="NCBI Taxonomy" id="979145"/>
    <lineage>
        <taxon>Eukaryota</taxon>
        <taxon>Fungi</taxon>
        <taxon>Dikarya</taxon>
        <taxon>Ascomycota</taxon>
        <taxon>Pezizomycotina</taxon>
        <taxon>Sordariomycetes</taxon>
        <taxon>Hypocreomycetidae</taxon>
        <taxon>Hypocreales</taxon>
        <taxon>Nectriaceae</taxon>
        <taxon>Neonectria</taxon>
    </lineage>
</organism>
<feature type="transmembrane region" description="Helical" evidence="7">
    <location>
        <begin position="282"/>
        <end position="302"/>
    </location>
</feature>
<comment type="subcellular location">
    <subcellularLocation>
        <location evidence="1">Membrane</location>
        <topology evidence="1">Multi-pass membrane protein</topology>
    </subcellularLocation>
</comment>
<dbReference type="InterPro" id="IPR003663">
    <property type="entry name" value="Sugar/inositol_transpt"/>
</dbReference>
<feature type="transmembrane region" description="Helical" evidence="7">
    <location>
        <begin position="553"/>
        <end position="572"/>
    </location>
</feature>
<feature type="transmembrane region" description="Helical" evidence="7">
    <location>
        <begin position="192"/>
        <end position="212"/>
    </location>
</feature>
<evidence type="ECO:0000256" key="4">
    <source>
        <dbReference type="ARBA" id="ARBA00022692"/>
    </source>
</evidence>
<evidence type="ECO:0000259" key="8">
    <source>
        <dbReference type="PROSITE" id="PS50850"/>
    </source>
</evidence>
<dbReference type="InterPro" id="IPR050814">
    <property type="entry name" value="Myo-inositol_Transporter"/>
</dbReference>
<dbReference type="PRINTS" id="PR00171">
    <property type="entry name" value="SUGRTRNSPORT"/>
</dbReference>
<gene>
    <name evidence="9" type="ORF">QQX98_012972</name>
</gene>
<sequence length="714" mass="79516">MSARAQVNNRRANEQAIIENPLAHFTDDELKADVQHFTNTFLRSVNYEDILRGARVAKDIRTYDQVARDEDPNAGLDLRVQLTAEEKRAIRRERDVPFSEKGMRIVILTVSLAAFLQGFVQSSFNGASLFKDEWGLNEDTGGSNPTGTRHTIEDDDWRLGAANGSPWFFAALVGCPLSLPINYWFGRRGGMAVAAFLIFASSLGAVFARTWVHLFCVRIVNGIGMGIKAVSTPILASETVVGFWRGSAILAWQLWVAFGIMMGFAFNLIFTTAKSDRLTLGLIQGAPMVPALALLVTSVVFCPESPRYHLLKGPNCSPEKAYQMLRRVRNTEIQALRDIYVVHKSMEQETLGGLQEDLSAMLSPGFWWTIRDFFRQFRQLFQQRRLYDAVISTSVVNLAQQLCGINVIAFYFGTLFSRAGADTIIAMAYSLGLGTVNFVFALPAIKSIDTLGRRRWLILTLPAMAVLMGGGALSFLIRDNDTKIGVLAFFLFIFAAAYSPGMGPIPFTLAAESFPLSHREAGTAWAISINLLFAGLLSMFFPNINSDLGDAGSLGLFSGLNVLAFILVFLLVEETKRRNLEDLDLVFAVSKRRFMSFQIMTILPWAFRRYVLRKKELEPQFYHDLIWDPTRPDDNRPRIGGEPVGSLEELPRVDDVESLSSDQALHTETVEGRWPIDGTQRVEKTGPVEIDGAHVSEIDGTNVLELEGTVPKRQ</sequence>
<feature type="transmembrane region" description="Helical" evidence="7">
    <location>
        <begin position="386"/>
        <end position="412"/>
    </location>
</feature>
<proteinExistence type="inferred from homology"/>
<evidence type="ECO:0000313" key="10">
    <source>
        <dbReference type="Proteomes" id="UP001498476"/>
    </source>
</evidence>
<evidence type="ECO:0000256" key="1">
    <source>
        <dbReference type="ARBA" id="ARBA00004141"/>
    </source>
</evidence>
<evidence type="ECO:0000313" key="9">
    <source>
        <dbReference type="EMBL" id="KAK7397661.1"/>
    </source>
</evidence>
<feature type="transmembrane region" description="Helical" evidence="7">
    <location>
        <begin position="102"/>
        <end position="120"/>
    </location>
</feature>
<feature type="transmembrane region" description="Helical" evidence="7">
    <location>
        <begin position="424"/>
        <end position="445"/>
    </location>
</feature>
<feature type="transmembrane region" description="Helical" evidence="7">
    <location>
        <begin position="522"/>
        <end position="541"/>
    </location>
</feature>
<dbReference type="Proteomes" id="UP001498476">
    <property type="component" value="Unassembled WGS sequence"/>
</dbReference>
<feature type="transmembrane region" description="Helical" evidence="7">
    <location>
        <begin position="167"/>
        <end position="185"/>
    </location>
</feature>
<dbReference type="Gene3D" id="1.20.1250.20">
    <property type="entry name" value="MFS general substrate transporter like domains"/>
    <property type="match status" value="1"/>
</dbReference>
<evidence type="ECO:0000256" key="7">
    <source>
        <dbReference type="SAM" id="Phobius"/>
    </source>
</evidence>
<dbReference type="PROSITE" id="PS50850">
    <property type="entry name" value="MFS"/>
    <property type="match status" value="1"/>
</dbReference>
<keyword evidence="10" id="KW-1185">Reference proteome</keyword>
<dbReference type="InterPro" id="IPR036259">
    <property type="entry name" value="MFS_trans_sf"/>
</dbReference>
<dbReference type="PANTHER" id="PTHR48020">
    <property type="entry name" value="PROTON MYO-INOSITOL COTRANSPORTER"/>
    <property type="match status" value="1"/>
</dbReference>
<dbReference type="EMBL" id="JAZAVJ010000457">
    <property type="protein sequence ID" value="KAK7397661.1"/>
    <property type="molecule type" value="Genomic_DNA"/>
</dbReference>
<dbReference type="InterPro" id="IPR020846">
    <property type="entry name" value="MFS_dom"/>
</dbReference>
<comment type="caution">
    <text evidence="9">The sequence shown here is derived from an EMBL/GenBank/DDBJ whole genome shotgun (WGS) entry which is preliminary data.</text>
</comment>
<dbReference type="InterPro" id="IPR005829">
    <property type="entry name" value="Sugar_transporter_CS"/>
</dbReference>
<dbReference type="SUPFAM" id="SSF103473">
    <property type="entry name" value="MFS general substrate transporter"/>
    <property type="match status" value="1"/>
</dbReference>
<evidence type="ECO:0000256" key="3">
    <source>
        <dbReference type="ARBA" id="ARBA00022448"/>
    </source>
</evidence>
<accession>A0ABR1GHG4</accession>
<evidence type="ECO:0000256" key="6">
    <source>
        <dbReference type="ARBA" id="ARBA00023136"/>
    </source>
</evidence>
<keyword evidence="6 7" id="KW-0472">Membrane</keyword>
<keyword evidence="3" id="KW-0813">Transport</keyword>
<keyword evidence="5 7" id="KW-1133">Transmembrane helix</keyword>
<dbReference type="InterPro" id="IPR005828">
    <property type="entry name" value="MFS_sugar_transport-like"/>
</dbReference>